<dbReference type="GO" id="GO:0003677">
    <property type="term" value="F:DNA binding"/>
    <property type="evidence" value="ECO:0007669"/>
    <property type="project" value="UniProtKB-UniRule"/>
</dbReference>
<organism evidence="6 7">
    <name type="scientific">Alkalicoccus daliensis</name>
    <dbReference type="NCBI Taxonomy" id="745820"/>
    <lineage>
        <taxon>Bacteria</taxon>
        <taxon>Bacillati</taxon>
        <taxon>Bacillota</taxon>
        <taxon>Bacilli</taxon>
        <taxon>Bacillales</taxon>
        <taxon>Bacillaceae</taxon>
        <taxon>Alkalicoccus</taxon>
    </lineage>
</organism>
<dbReference type="Gene3D" id="1.10.357.10">
    <property type="entry name" value="Tetracycline Repressor, domain 2"/>
    <property type="match status" value="1"/>
</dbReference>
<accession>A0A1H0DX52</accession>
<dbReference type="Gene3D" id="1.10.10.60">
    <property type="entry name" value="Homeodomain-like"/>
    <property type="match status" value="1"/>
</dbReference>
<proteinExistence type="predicted"/>
<dbReference type="PANTHER" id="PTHR47506:SF1">
    <property type="entry name" value="HTH-TYPE TRANSCRIPTIONAL REGULATOR YJDC"/>
    <property type="match status" value="1"/>
</dbReference>
<dbReference type="STRING" id="745820.SAMN04488053_103116"/>
<dbReference type="EMBL" id="FNIL01000003">
    <property type="protein sequence ID" value="SDN74613.1"/>
    <property type="molecule type" value="Genomic_DNA"/>
</dbReference>
<evidence type="ECO:0000313" key="7">
    <source>
        <dbReference type="Proteomes" id="UP000198778"/>
    </source>
</evidence>
<dbReference type="Pfam" id="PF00440">
    <property type="entry name" value="TetR_N"/>
    <property type="match status" value="1"/>
</dbReference>
<evidence type="ECO:0000313" key="6">
    <source>
        <dbReference type="EMBL" id="SDN74613.1"/>
    </source>
</evidence>
<keyword evidence="1" id="KW-0805">Transcription regulation</keyword>
<dbReference type="SUPFAM" id="SSF46689">
    <property type="entry name" value="Homeodomain-like"/>
    <property type="match status" value="1"/>
</dbReference>
<dbReference type="Proteomes" id="UP000198778">
    <property type="component" value="Unassembled WGS sequence"/>
</dbReference>
<feature type="DNA-binding region" description="H-T-H motif" evidence="4">
    <location>
        <begin position="25"/>
        <end position="44"/>
    </location>
</feature>
<protein>
    <submittedName>
        <fullName evidence="6">Transcriptional regulator, TetR family</fullName>
    </submittedName>
</protein>
<name>A0A1H0DX52_9BACI</name>
<sequence length="193" mass="22607">MSSTYNRLLQVSLRQFSLYGYDGASLSSIAEEAGIKKASIYNHFNNKDSLFLEVVHKVYKDYLHMLKKALPQAEKNGLPDLLDSVASYLTNEENGKFYLHFVLFPPPHLEKDVRRKFMTFEEDCNLLLRPLFQQKIDNKEIPVQPLEPLLDAFYGLLDSWSVQTLYYDTEELKRKRRASWKFFWKGIGGRLND</sequence>
<evidence type="ECO:0000256" key="3">
    <source>
        <dbReference type="ARBA" id="ARBA00023163"/>
    </source>
</evidence>
<dbReference type="RefSeq" id="WP_090842045.1">
    <property type="nucleotide sequence ID" value="NZ_FNIL01000003.1"/>
</dbReference>
<dbReference type="InterPro" id="IPR036271">
    <property type="entry name" value="Tet_transcr_reg_TetR-rel_C_sf"/>
</dbReference>
<dbReference type="InterPro" id="IPR001647">
    <property type="entry name" value="HTH_TetR"/>
</dbReference>
<dbReference type="InterPro" id="IPR009057">
    <property type="entry name" value="Homeodomain-like_sf"/>
</dbReference>
<evidence type="ECO:0000256" key="4">
    <source>
        <dbReference type="PROSITE-ProRule" id="PRU00335"/>
    </source>
</evidence>
<dbReference type="SUPFAM" id="SSF48498">
    <property type="entry name" value="Tetracyclin repressor-like, C-terminal domain"/>
    <property type="match status" value="1"/>
</dbReference>
<dbReference type="PRINTS" id="PR00455">
    <property type="entry name" value="HTHTETR"/>
</dbReference>
<dbReference type="PROSITE" id="PS50977">
    <property type="entry name" value="HTH_TETR_2"/>
    <property type="match status" value="1"/>
</dbReference>
<gene>
    <name evidence="6" type="ORF">SAMN04488053_103116</name>
</gene>
<evidence type="ECO:0000259" key="5">
    <source>
        <dbReference type="PROSITE" id="PS50977"/>
    </source>
</evidence>
<keyword evidence="7" id="KW-1185">Reference proteome</keyword>
<keyword evidence="2 4" id="KW-0238">DNA-binding</keyword>
<dbReference type="AlphaFoldDB" id="A0A1H0DX52"/>
<feature type="domain" description="HTH tetR-type" evidence="5">
    <location>
        <begin position="2"/>
        <end position="62"/>
    </location>
</feature>
<evidence type="ECO:0000256" key="2">
    <source>
        <dbReference type="ARBA" id="ARBA00023125"/>
    </source>
</evidence>
<dbReference type="OrthoDB" id="509229at2"/>
<keyword evidence="3" id="KW-0804">Transcription</keyword>
<reference evidence="7" key="1">
    <citation type="submission" date="2016-10" db="EMBL/GenBank/DDBJ databases">
        <authorList>
            <person name="Varghese N."/>
            <person name="Submissions S."/>
        </authorList>
    </citation>
    <scope>NUCLEOTIDE SEQUENCE [LARGE SCALE GENOMIC DNA]</scope>
    <source>
        <strain evidence="7">CGMCC 1.10369</strain>
    </source>
</reference>
<dbReference type="PANTHER" id="PTHR47506">
    <property type="entry name" value="TRANSCRIPTIONAL REGULATORY PROTEIN"/>
    <property type="match status" value="1"/>
</dbReference>
<evidence type="ECO:0000256" key="1">
    <source>
        <dbReference type="ARBA" id="ARBA00023015"/>
    </source>
</evidence>